<name>A0A8X6MZR4_NEPPI</name>
<dbReference type="OrthoDB" id="1101576at2759"/>
<accession>A0A8X6MZR4</accession>
<dbReference type="AlphaFoldDB" id="A0A8X6MZR4"/>
<dbReference type="PANTHER" id="PTHR45913">
    <property type="entry name" value="EPM2A-INTERACTING PROTEIN 1"/>
    <property type="match status" value="1"/>
</dbReference>
<organism evidence="1 2">
    <name type="scientific">Nephila pilipes</name>
    <name type="common">Giant wood spider</name>
    <name type="synonym">Nephila maculata</name>
    <dbReference type="NCBI Taxonomy" id="299642"/>
    <lineage>
        <taxon>Eukaryota</taxon>
        <taxon>Metazoa</taxon>
        <taxon>Ecdysozoa</taxon>
        <taxon>Arthropoda</taxon>
        <taxon>Chelicerata</taxon>
        <taxon>Arachnida</taxon>
        <taxon>Araneae</taxon>
        <taxon>Araneomorphae</taxon>
        <taxon>Entelegynae</taxon>
        <taxon>Araneoidea</taxon>
        <taxon>Nephilidae</taxon>
        <taxon>Nephila</taxon>
    </lineage>
</organism>
<proteinExistence type="predicted"/>
<dbReference type="Proteomes" id="UP000887013">
    <property type="component" value="Unassembled WGS sequence"/>
</dbReference>
<keyword evidence="2" id="KW-1185">Reference proteome</keyword>
<reference evidence="1" key="1">
    <citation type="submission" date="2020-08" db="EMBL/GenBank/DDBJ databases">
        <title>Multicomponent nature underlies the extraordinary mechanical properties of spider dragline silk.</title>
        <authorList>
            <person name="Kono N."/>
            <person name="Nakamura H."/>
            <person name="Mori M."/>
            <person name="Yoshida Y."/>
            <person name="Ohtoshi R."/>
            <person name="Malay A.D."/>
            <person name="Moran D.A.P."/>
            <person name="Tomita M."/>
            <person name="Numata K."/>
            <person name="Arakawa K."/>
        </authorList>
    </citation>
    <scope>NUCLEOTIDE SEQUENCE</scope>
</reference>
<gene>
    <name evidence="1" type="primary">GTF2IRD2_102</name>
    <name evidence="1" type="ORF">NPIL_7031</name>
</gene>
<dbReference type="PANTHER" id="PTHR45913:SF5">
    <property type="entry name" value="GENERAL TRANSCRIPTION FACTOR II-I REPEAT DOMAIN-CONTAINING PROTEIN 2A-LIKE PROTEIN"/>
    <property type="match status" value="1"/>
</dbReference>
<evidence type="ECO:0000313" key="2">
    <source>
        <dbReference type="Proteomes" id="UP000887013"/>
    </source>
</evidence>
<dbReference type="EMBL" id="BMAW01003849">
    <property type="protein sequence ID" value="GFS85763.1"/>
    <property type="molecule type" value="Genomic_DNA"/>
</dbReference>
<comment type="caution">
    <text evidence="1">The sequence shown here is derived from an EMBL/GenBank/DDBJ whole genome shotgun (WGS) entry which is preliminary data.</text>
</comment>
<sequence>MKPVLDAVVKLGNTLRSRGLILRQFRYFLQSVLSEYSDVLYYSKVRWLSAGCVFERVWQLKDDFVWFFREKQSSAECEMLEDTEWLSDFAFFTHLLCHISNLNVKLQGKNQFIDDICAPLKAFKLKLNLFSGQLAENDISHFPRLNSLPLVNKEKFKSYDDNLKKCILSLNSDFKISMSFKQSSIFLP</sequence>
<evidence type="ECO:0000313" key="1">
    <source>
        <dbReference type="EMBL" id="GFS85763.1"/>
    </source>
</evidence>
<protein>
    <submittedName>
        <fullName evidence="1">General transcription factor II-I repeat domain-containing protein 2A</fullName>
    </submittedName>
</protein>